<keyword evidence="3" id="KW-1185">Reference proteome</keyword>
<feature type="domain" description="Heterokaryon incompatibility" evidence="1">
    <location>
        <begin position="95"/>
        <end position="241"/>
    </location>
</feature>
<sequence length="392" mass="44939">MSDDTRGFSQFHKKNSPFPALLRIQGCDPNRIRKCLEDSRIRDGVCETTSPRSTRYCYEPVTDSRSIRLLSLDPGTNNKLTCCLSFASLSEPPSYEALSHVWSDVSGKSYIQYEGKSLSIPKSLSVALYRLRDATTPRVSWADAICINQHNIPERNQQVSMMGTVYSSASRVIAWLGDDGGNAKMAFDFIRRLQHKWPYNYNEGVPQLDPDHPVFLDLVLWKALQKFASNAYFERGWVQQEIGLAKYAIIYWRAFEISWDSICRISHNFLVHYGPFPVHKFGLYLGALHSTFTFYLTNGRRELVANRRYILDQTPHEKDFWNILYNSKDLRYSDRHDVVCAFLGHPSACFGENKAPIVLIDYTKSLNQVYTELAVRGLVDLKNSSTLSFVSH</sequence>
<dbReference type="Pfam" id="PF06985">
    <property type="entry name" value="HET"/>
    <property type="match status" value="1"/>
</dbReference>
<evidence type="ECO:0000259" key="1">
    <source>
        <dbReference type="Pfam" id="PF06985"/>
    </source>
</evidence>
<comment type="caution">
    <text evidence="2">The sequence shown here is derived from an EMBL/GenBank/DDBJ whole genome shotgun (WGS) entry which is preliminary data.</text>
</comment>
<accession>A0A8H8S5I1</accession>
<dbReference type="InterPro" id="IPR052895">
    <property type="entry name" value="HetReg/Transcr_Mod"/>
</dbReference>
<dbReference type="EMBL" id="QGMI01000114">
    <property type="protein sequence ID" value="TVY47018.1"/>
    <property type="molecule type" value="Genomic_DNA"/>
</dbReference>
<gene>
    <name evidence="2" type="primary">het-6_10</name>
    <name evidence="2" type="ORF">LOCC1_G002682</name>
</gene>
<dbReference type="Proteomes" id="UP000443090">
    <property type="component" value="Unassembled WGS sequence"/>
</dbReference>
<dbReference type="AlphaFoldDB" id="A0A8H8S5I1"/>
<dbReference type="InterPro" id="IPR010730">
    <property type="entry name" value="HET"/>
</dbReference>
<organism evidence="2 3">
    <name type="scientific">Lachnellula occidentalis</name>
    <dbReference type="NCBI Taxonomy" id="215460"/>
    <lineage>
        <taxon>Eukaryota</taxon>
        <taxon>Fungi</taxon>
        <taxon>Dikarya</taxon>
        <taxon>Ascomycota</taxon>
        <taxon>Pezizomycotina</taxon>
        <taxon>Leotiomycetes</taxon>
        <taxon>Helotiales</taxon>
        <taxon>Lachnaceae</taxon>
        <taxon>Lachnellula</taxon>
    </lineage>
</organism>
<name>A0A8H8S5I1_9HELO</name>
<dbReference type="PANTHER" id="PTHR24148:SF64">
    <property type="entry name" value="HETEROKARYON INCOMPATIBILITY DOMAIN-CONTAINING PROTEIN"/>
    <property type="match status" value="1"/>
</dbReference>
<evidence type="ECO:0000313" key="3">
    <source>
        <dbReference type="Proteomes" id="UP000443090"/>
    </source>
</evidence>
<proteinExistence type="predicted"/>
<protein>
    <submittedName>
        <fullName evidence="2">Heterokaryon incompatibility protein 6,OR allele</fullName>
    </submittedName>
</protein>
<dbReference type="OrthoDB" id="2157530at2759"/>
<dbReference type="PANTHER" id="PTHR24148">
    <property type="entry name" value="ANKYRIN REPEAT DOMAIN-CONTAINING PROTEIN 39 HOMOLOG-RELATED"/>
    <property type="match status" value="1"/>
</dbReference>
<evidence type="ECO:0000313" key="2">
    <source>
        <dbReference type="EMBL" id="TVY47018.1"/>
    </source>
</evidence>
<reference evidence="2 3" key="1">
    <citation type="submission" date="2018-05" db="EMBL/GenBank/DDBJ databases">
        <title>Genome sequencing and assembly of the regulated plant pathogen Lachnellula willkommii and related sister species for the development of diagnostic species identification markers.</title>
        <authorList>
            <person name="Giroux E."/>
            <person name="Bilodeau G."/>
        </authorList>
    </citation>
    <scope>NUCLEOTIDE SEQUENCE [LARGE SCALE GENOMIC DNA]</scope>
    <source>
        <strain evidence="2 3">CBS 160.35</strain>
    </source>
</reference>